<sequence length="171" mass="18554">MIKKWKGIEPVIDSTVFIEESGQVIGNVTIGAESSIWHNAVVRGDVNYIRIGARTNIQDNSVLHVTHEPSHPLILGDDITVGHNVTLHGCVIEGPALIGMGAIVMDGAVLKPNVIVGAGALVSEHTIVEPETLIMGIPAKPKRKLTEDEIAWLKVSANNYVEYRLDYMNES</sequence>
<organism evidence="1">
    <name type="scientific">hydrothermal vent metagenome</name>
    <dbReference type="NCBI Taxonomy" id="652676"/>
    <lineage>
        <taxon>unclassified sequences</taxon>
        <taxon>metagenomes</taxon>
        <taxon>ecological metagenomes</taxon>
    </lineage>
</organism>
<dbReference type="EMBL" id="UOGA01000268">
    <property type="protein sequence ID" value="VAX24240.1"/>
    <property type="molecule type" value="Genomic_DNA"/>
</dbReference>
<dbReference type="GO" id="GO:0004089">
    <property type="term" value="F:carbonate dehydratase activity"/>
    <property type="evidence" value="ECO:0007669"/>
    <property type="project" value="UniProtKB-EC"/>
</dbReference>
<gene>
    <name evidence="1" type="ORF">MNBD_NITROSPINAE04-1525</name>
</gene>
<dbReference type="InterPro" id="IPR011004">
    <property type="entry name" value="Trimer_LpxA-like_sf"/>
</dbReference>
<dbReference type="Gene3D" id="2.160.10.10">
    <property type="entry name" value="Hexapeptide repeat proteins"/>
    <property type="match status" value="1"/>
</dbReference>
<reference evidence="1" key="1">
    <citation type="submission" date="2018-06" db="EMBL/GenBank/DDBJ databases">
        <authorList>
            <person name="Zhirakovskaya E."/>
        </authorList>
    </citation>
    <scope>NUCLEOTIDE SEQUENCE</scope>
</reference>
<protein>
    <submittedName>
        <fullName evidence="1">Carbonic anhydrase, gamma class</fullName>
        <ecNumber evidence="1">4.2.1.1</ecNumber>
    </submittedName>
</protein>
<dbReference type="SUPFAM" id="SSF51161">
    <property type="entry name" value="Trimeric LpxA-like enzymes"/>
    <property type="match status" value="1"/>
</dbReference>
<name>A0A3B1CNJ9_9ZZZZ</name>
<evidence type="ECO:0000313" key="1">
    <source>
        <dbReference type="EMBL" id="VAX24240.1"/>
    </source>
</evidence>
<accession>A0A3B1CNJ9</accession>
<dbReference type="AlphaFoldDB" id="A0A3B1CNJ9"/>
<keyword evidence="1" id="KW-0456">Lyase</keyword>
<dbReference type="EC" id="4.2.1.1" evidence="1"/>
<dbReference type="CDD" id="cd04645">
    <property type="entry name" value="LbH_gamma_CA_like"/>
    <property type="match status" value="1"/>
</dbReference>
<dbReference type="InterPro" id="IPR050484">
    <property type="entry name" value="Transf_Hexapept/Carb_Anhydrase"/>
</dbReference>
<dbReference type="PANTHER" id="PTHR13061">
    <property type="entry name" value="DYNACTIN SUBUNIT P25"/>
    <property type="match status" value="1"/>
</dbReference>
<dbReference type="PANTHER" id="PTHR13061:SF29">
    <property type="entry name" value="GAMMA CARBONIC ANHYDRASE-LIKE 1, MITOCHONDRIAL-RELATED"/>
    <property type="match status" value="1"/>
</dbReference>
<dbReference type="InterPro" id="IPR047324">
    <property type="entry name" value="LbH_gamma_CA-like"/>
</dbReference>
<proteinExistence type="predicted"/>